<dbReference type="GO" id="GO:0031505">
    <property type="term" value="P:fungal-type cell wall organization"/>
    <property type="evidence" value="ECO:0007669"/>
    <property type="project" value="TreeGrafter"/>
</dbReference>
<evidence type="ECO:0000259" key="6">
    <source>
        <dbReference type="Pfam" id="PF22799"/>
    </source>
</evidence>
<evidence type="ECO:0000256" key="3">
    <source>
        <dbReference type="ARBA" id="ARBA00022525"/>
    </source>
</evidence>
<feature type="domain" description="Cell wall mannoprotein PIR1-like C-terminal" evidence="6">
    <location>
        <begin position="21"/>
        <end position="94"/>
    </location>
</feature>
<dbReference type="PANTHER" id="PTHR47254">
    <property type="entry name" value="CELL WALL MANNOPROTEIN CIS3-RELATED"/>
    <property type="match status" value="1"/>
</dbReference>
<dbReference type="AlphaFoldDB" id="A3LWS2"/>
<dbReference type="InterPro" id="IPR051153">
    <property type="entry name" value="Yeast_CWMannoprotein_PIR"/>
</dbReference>
<evidence type="ECO:0000256" key="2">
    <source>
        <dbReference type="ARBA" id="ARBA00022512"/>
    </source>
</evidence>
<sequence>PVYAVACATNTTLQMTLQDTILRDSNNRIGSIVSGHQFQFDGPVPQHGAIYAAGWYITEHAQLALGNSTEFYQCASGDFYNLYHEPIGLQCNPVVLDVVELIEC</sequence>
<reference evidence="7 8" key="1">
    <citation type="journal article" date="2007" name="Nat. Biotechnol.">
        <title>Genome sequence of the lignocellulose-bioconverting and xylose-fermenting yeast Pichia stipitis.</title>
        <authorList>
            <person name="Jeffries T.W."/>
            <person name="Grigoriev I.V."/>
            <person name="Grimwood J."/>
            <person name="Laplaza J.M."/>
            <person name="Aerts A."/>
            <person name="Salamov A."/>
            <person name="Schmutz J."/>
            <person name="Lindquist E."/>
            <person name="Dehal P."/>
            <person name="Shapiro H."/>
            <person name="Jin Y.S."/>
            <person name="Passoth V."/>
            <person name="Richardson P.M."/>
        </authorList>
    </citation>
    <scope>NUCLEOTIDE SEQUENCE [LARGE SCALE GENOMIC DNA]</scope>
    <source>
        <strain evidence="8">ATCC 58785 / CBS 6054 / NBRC 10063 / NRRL Y-11545</strain>
    </source>
</reference>
<dbReference type="RefSeq" id="XP_001385354.1">
    <property type="nucleotide sequence ID" value="XM_001385317.1"/>
</dbReference>
<dbReference type="OMA" id="WYITEHA"/>
<evidence type="ECO:0000256" key="4">
    <source>
        <dbReference type="ARBA" id="ARBA00022729"/>
    </source>
</evidence>
<evidence type="ECO:0000256" key="1">
    <source>
        <dbReference type="ARBA" id="ARBA00004191"/>
    </source>
</evidence>
<name>A3LWS2_PICST</name>
<dbReference type="Proteomes" id="UP000002258">
    <property type="component" value="Chromosome 6"/>
</dbReference>
<dbReference type="HOGENOM" id="CLU_2291342_0_0_1"/>
<dbReference type="InterPro" id="IPR054508">
    <property type="entry name" value="PIR1-like_C"/>
</dbReference>
<dbReference type="PANTHER" id="PTHR47254:SF1">
    <property type="entry name" value="CELL WALL MANNOPROTEIN CIS3-RELATED"/>
    <property type="match status" value="1"/>
</dbReference>
<evidence type="ECO:0000313" key="7">
    <source>
        <dbReference type="EMBL" id="ABN67325.1"/>
    </source>
</evidence>
<keyword evidence="2" id="KW-0134">Cell wall</keyword>
<dbReference type="GeneID" id="4839879"/>
<evidence type="ECO:0000313" key="8">
    <source>
        <dbReference type="Proteomes" id="UP000002258"/>
    </source>
</evidence>
<gene>
    <name evidence="7" type="ORF">PICST_48210</name>
</gene>
<comment type="subcellular location">
    <subcellularLocation>
        <location evidence="1">Secreted</location>
        <location evidence="1">Cell wall</location>
    </subcellularLocation>
</comment>
<comment type="similarity">
    <text evidence="5">Belongs to the PIR protein family.</text>
</comment>
<dbReference type="InParanoid" id="A3LWS2"/>
<proteinExistence type="inferred from homology"/>
<dbReference type="EMBL" id="CP000500">
    <property type="protein sequence ID" value="ABN67325.1"/>
    <property type="molecule type" value="Genomic_DNA"/>
</dbReference>
<protein>
    <recommendedName>
        <fullName evidence="6">Cell wall mannoprotein PIR1-like C-terminal domain-containing protein</fullName>
    </recommendedName>
</protein>
<keyword evidence="3" id="KW-0964">Secreted</keyword>
<dbReference type="GO" id="GO:0009277">
    <property type="term" value="C:fungal-type cell wall"/>
    <property type="evidence" value="ECO:0007669"/>
    <property type="project" value="TreeGrafter"/>
</dbReference>
<accession>A3LWS2</accession>
<feature type="non-terminal residue" evidence="7">
    <location>
        <position position="1"/>
    </location>
</feature>
<dbReference type="GO" id="GO:0005199">
    <property type="term" value="F:structural constituent of cell wall"/>
    <property type="evidence" value="ECO:0007669"/>
    <property type="project" value="TreeGrafter"/>
</dbReference>
<dbReference type="KEGG" id="pic:PICST_48210"/>
<keyword evidence="8" id="KW-1185">Reference proteome</keyword>
<evidence type="ECO:0000256" key="5">
    <source>
        <dbReference type="ARBA" id="ARBA00038219"/>
    </source>
</evidence>
<keyword evidence="4" id="KW-0732">Signal</keyword>
<organism evidence="7 8">
    <name type="scientific">Scheffersomyces stipitis (strain ATCC 58785 / CBS 6054 / NBRC 10063 / NRRL Y-11545)</name>
    <name type="common">Yeast</name>
    <name type="synonym">Pichia stipitis</name>
    <dbReference type="NCBI Taxonomy" id="322104"/>
    <lineage>
        <taxon>Eukaryota</taxon>
        <taxon>Fungi</taxon>
        <taxon>Dikarya</taxon>
        <taxon>Ascomycota</taxon>
        <taxon>Saccharomycotina</taxon>
        <taxon>Pichiomycetes</taxon>
        <taxon>Debaryomycetaceae</taxon>
        <taxon>Scheffersomyces</taxon>
    </lineage>
</organism>
<dbReference type="eggNOG" id="ENOG502RKR1">
    <property type="taxonomic scope" value="Eukaryota"/>
</dbReference>
<dbReference type="Pfam" id="PF22799">
    <property type="entry name" value="PIR1-like_C"/>
    <property type="match status" value="1"/>
</dbReference>
<dbReference type="OrthoDB" id="5415592at2759"/>